<gene>
    <name evidence="7" type="ORF">HHU08_08510</name>
</gene>
<comment type="caution">
    <text evidence="7">The sequence shown here is derived from an EMBL/GenBank/DDBJ whole genome shotgun (WGS) entry which is preliminary data.</text>
</comment>
<evidence type="ECO:0000256" key="3">
    <source>
        <dbReference type="ARBA" id="ARBA00023163"/>
    </source>
</evidence>
<dbReference type="PROSITE" id="PS50110">
    <property type="entry name" value="RESPONSE_REGULATORY"/>
    <property type="match status" value="1"/>
</dbReference>
<dbReference type="InterPro" id="IPR018062">
    <property type="entry name" value="HTH_AraC-typ_CS"/>
</dbReference>
<dbReference type="PROSITE" id="PS00041">
    <property type="entry name" value="HTH_ARAC_FAMILY_1"/>
    <property type="match status" value="1"/>
</dbReference>
<dbReference type="EMBL" id="JABBPK010000001">
    <property type="protein sequence ID" value="NMO77033.1"/>
    <property type="molecule type" value="Genomic_DNA"/>
</dbReference>
<dbReference type="InterPro" id="IPR018060">
    <property type="entry name" value="HTH_AraC"/>
</dbReference>
<dbReference type="Gene3D" id="3.40.50.2300">
    <property type="match status" value="1"/>
</dbReference>
<dbReference type="GO" id="GO:0043565">
    <property type="term" value="F:sequence-specific DNA binding"/>
    <property type="evidence" value="ECO:0007669"/>
    <property type="project" value="InterPro"/>
</dbReference>
<sequence>MNVLIVDDDRFVVKLLKEKVDWGNLGIEHVYTAHNIRQAKNVFIKQSIHLLISDIEMPYGSGLELLAWARQEGYTIQTIFLTNFADFHYAQKAIELQSFEYYLKPIEIDKLEFSILKAIKKVKITQQSEKAIQVGQYWQQNKQKLVDHFWSSYIRNQEWLKAELEEQLLKNHLNYSIDDSFLPILLNIFPYNISFKENSPAILEIDEKLVSKLIAHLNSTFKDTTFTLESVVGLDINKEKYVLLLRNNGVHLEYPPLVPLCENLIQTLKHDLLIDTQFSIGYSTTLVKIHTAVKQLQQKSEDTIDFRNTVHYFLSYEKKTYKYGEPNLAILEKYLQNGNKQSFLNKCRQYLVQLKEKNNLNLSVLCNFRLDITQLLFTYLKKKEVLAHKLFDGNTNNLLQTQSLRSIDDMMIYITYLIDVSLHYLDFIYSQKSVVNTICDYIDEHYQENITRDSIAKIVYLSPDYIARIFKKEKGLSLVNYIIKKRVDIAKDLLIQTTLPVHIISDKVGYGNYSYFTKLFKKETNYTPYEYRRKEKASTL</sequence>
<evidence type="ECO:0000256" key="2">
    <source>
        <dbReference type="ARBA" id="ARBA00023125"/>
    </source>
</evidence>
<reference evidence="7 8" key="1">
    <citation type="submission" date="2020-04" db="EMBL/GenBank/DDBJ databases">
        <title>Bacillus sp. UniB3 isolated from commercial digestive syrup.</title>
        <authorList>
            <person name="Thorat V."/>
            <person name="Kirdat K."/>
            <person name="Tiwarekar B."/>
            <person name="Yadav A."/>
        </authorList>
    </citation>
    <scope>NUCLEOTIDE SEQUENCE [LARGE SCALE GENOMIC DNA]</scope>
    <source>
        <strain evidence="7 8">UniB3</strain>
    </source>
</reference>
<dbReference type="Pfam" id="PF00072">
    <property type="entry name" value="Response_reg"/>
    <property type="match status" value="1"/>
</dbReference>
<feature type="domain" description="HTH araC/xylS-type" evidence="5">
    <location>
        <begin position="436"/>
        <end position="534"/>
    </location>
</feature>
<dbReference type="SMART" id="SM00342">
    <property type="entry name" value="HTH_ARAC"/>
    <property type="match status" value="1"/>
</dbReference>
<dbReference type="Pfam" id="PF12833">
    <property type="entry name" value="HTH_18"/>
    <property type="match status" value="1"/>
</dbReference>
<proteinExistence type="predicted"/>
<feature type="modified residue" description="4-aspartylphosphate" evidence="4">
    <location>
        <position position="54"/>
    </location>
</feature>
<keyword evidence="8" id="KW-1185">Reference proteome</keyword>
<keyword evidence="3" id="KW-0804">Transcription</keyword>
<evidence type="ECO:0000259" key="5">
    <source>
        <dbReference type="PROSITE" id="PS01124"/>
    </source>
</evidence>
<dbReference type="PROSITE" id="PS01124">
    <property type="entry name" value="HTH_ARAC_FAMILY_2"/>
    <property type="match status" value="1"/>
</dbReference>
<keyword evidence="1" id="KW-0805">Transcription regulation</keyword>
<dbReference type="RefSeq" id="WP_169188275.1">
    <property type="nucleotide sequence ID" value="NZ_JABBPK010000001.1"/>
</dbReference>
<keyword evidence="4" id="KW-0597">Phosphoprotein</keyword>
<dbReference type="Gene3D" id="1.10.10.60">
    <property type="entry name" value="Homeodomain-like"/>
    <property type="match status" value="2"/>
</dbReference>
<organism evidence="7 8">
    <name type="scientific">Niallia alba</name>
    <dbReference type="NCBI Taxonomy" id="2729105"/>
    <lineage>
        <taxon>Bacteria</taxon>
        <taxon>Bacillati</taxon>
        <taxon>Bacillota</taxon>
        <taxon>Bacilli</taxon>
        <taxon>Bacillales</taxon>
        <taxon>Bacillaceae</taxon>
        <taxon>Niallia</taxon>
    </lineage>
</organism>
<dbReference type="SMART" id="SM00448">
    <property type="entry name" value="REC"/>
    <property type="match status" value="1"/>
</dbReference>
<evidence type="ECO:0000313" key="7">
    <source>
        <dbReference type="EMBL" id="NMO77033.1"/>
    </source>
</evidence>
<name>A0A7Y0K758_9BACI</name>
<dbReference type="GO" id="GO:0003700">
    <property type="term" value="F:DNA-binding transcription factor activity"/>
    <property type="evidence" value="ECO:0007669"/>
    <property type="project" value="InterPro"/>
</dbReference>
<dbReference type="Proteomes" id="UP000588491">
    <property type="component" value="Unassembled WGS sequence"/>
</dbReference>
<accession>A0A7Y0K758</accession>
<feature type="domain" description="Response regulatory" evidence="6">
    <location>
        <begin position="2"/>
        <end position="119"/>
    </location>
</feature>
<dbReference type="CDD" id="cd17536">
    <property type="entry name" value="REC_YesN-like"/>
    <property type="match status" value="1"/>
</dbReference>
<dbReference type="InterPro" id="IPR009057">
    <property type="entry name" value="Homeodomain-like_sf"/>
</dbReference>
<evidence type="ECO:0000259" key="6">
    <source>
        <dbReference type="PROSITE" id="PS50110"/>
    </source>
</evidence>
<dbReference type="PANTHER" id="PTHR43280:SF2">
    <property type="entry name" value="HTH-TYPE TRANSCRIPTIONAL REGULATOR EXSA"/>
    <property type="match status" value="1"/>
</dbReference>
<dbReference type="InterPro" id="IPR011006">
    <property type="entry name" value="CheY-like_superfamily"/>
</dbReference>
<dbReference type="InterPro" id="IPR001789">
    <property type="entry name" value="Sig_transdc_resp-reg_receiver"/>
</dbReference>
<dbReference type="PANTHER" id="PTHR43280">
    <property type="entry name" value="ARAC-FAMILY TRANSCRIPTIONAL REGULATOR"/>
    <property type="match status" value="1"/>
</dbReference>
<dbReference type="SUPFAM" id="SSF52172">
    <property type="entry name" value="CheY-like"/>
    <property type="match status" value="1"/>
</dbReference>
<evidence type="ECO:0000256" key="4">
    <source>
        <dbReference type="PROSITE-ProRule" id="PRU00169"/>
    </source>
</evidence>
<evidence type="ECO:0000313" key="8">
    <source>
        <dbReference type="Proteomes" id="UP000588491"/>
    </source>
</evidence>
<keyword evidence="2" id="KW-0238">DNA-binding</keyword>
<dbReference type="SUPFAM" id="SSF46689">
    <property type="entry name" value="Homeodomain-like"/>
    <property type="match status" value="2"/>
</dbReference>
<evidence type="ECO:0000256" key="1">
    <source>
        <dbReference type="ARBA" id="ARBA00023015"/>
    </source>
</evidence>
<dbReference type="GO" id="GO:0000160">
    <property type="term" value="P:phosphorelay signal transduction system"/>
    <property type="evidence" value="ECO:0007669"/>
    <property type="project" value="InterPro"/>
</dbReference>
<protein>
    <submittedName>
        <fullName evidence="7">Response regulator</fullName>
    </submittedName>
</protein>
<dbReference type="AlphaFoldDB" id="A0A7Y0K758"/>